<dbReference type="Gene3D" id="3.30.70.1290">
    <property type="entry name" value="Transposase IS200-like"/>
    <property type="match status" value="1"/>
</dbReference>
<dbReference type="InterPro" id="IPR002686">
    <property type="entry name" value="Transposase_17"/>
</dbReference>
<feature type="domain" description="Transposase IS200-like" evidence="1">
    <location>
        <begin position="24"/>
        <end position="138"/>
    </location>
</feature>
<dbReference type="InterPro" id="IPR036515">
    <property type="entry name" value="Transposase_17_sf"/>
</dbReference>
<comment type="caution">
    <text evidence="2">The sequence shown here is derived from an EMBL/GenBank/DDBJ whole genome shotgun (WGS) entry which is preliminary data.</text>
</comment>
<dbReference type="SMART" id="SM01321">
    <property type="entry name" value="Y1_Tnp"/>
    <property type="match status" value="1"/>
</dbReference>
<dbReference type="GO" id="GO:0006313">
    <property type="term" value="P:DNA transposition"/>
    <property type="evidence" value="ECO:0007669"/>
    <property type="project" value="InterPro"/>
</dbReference>
<gene>
    <name evidence="2" type="ORF">Dthio_PD3721</name>
</gene>
<dbReference type="GO" id="GO:0003677">
    <property type="term" value="F:DNA binding"/>
    <property type="evidence" value="ECO:0007669"/>
    <property type="project" value="InterPro"/>
</dbReference>
<dbReference type="eggNOG" id="COG1943">
    <property type="taxonomic scope" value="Bacteria"/>
</dbReference>
<protein>
    <recommendedName>
        <fullName evidence="1">Transposase IS200-like domain-containing protein</fullName>
    </recommendedName>
</protein>
<proteinExistence type="predicted"/>
<dbReference type="OrthoDB" id="5469829at2"/>
<dbReference type="Proteomes" id="UP000005496">
    <property type="component" value="Unassembled WGS sequence"/>
</dbReference>
<sequence length="310" mass="35959">MKYSDKRFCGNEQRIFRARYKITEPGVISHVTQRAAGKEPLFIDDTDYLTMLMLLKESVEKFDLRYYALSLMSNHIHILLEPRENNLPEAMRSIFSRYAAKFNTKYQRKGHLFGGPYRQSVCLDNTYLLTASLYIHLNPVRAGIVDKTDAYRWSSASLYCNESDVESFVDPGVVLRLVHDQEPEARKNYCRMLEQAHGHEPENALEHEGAIEKFCIRLSQIFPRLFKKLGKKTENTEKYLGCNASMLDLTRLDQAIENTDFSRSWSMESRKAKKYIVEQLLARGFKKTEIAGRLGISRMSVYNILNSHCD</sequence>
<reference evidence="2" key="1">
    <citation type="submission" date="2010-05" db="EMBL/GenBank/DDBJ databases">
        <title>The draft genome of Desulfonatronospira thiodismutans ASO3-1.</title>
        <authorList>
            <consortium name="US DOE Joint Genome Institute (JGI-PGF)"/>
            <person name="Lucas S."/>
            <person name="Copeland A."/>
            <person name="Lapidus A."/>
            <person name="Cheng J.-F."/>
            <person name="Bruce D."/>
            <person name="Goodwin L."/>
            <person name="Pitluck S."/>
            <person name="Chertkov O."/>
            <person name="Brettin T."/>
            <person name="Detter J.C."/>
            <person name="Han C."/>
            <person name="Land M.L."/>
            <person name="Hauser L."/>
            <person name="Kyrpides N."/>
            <person name="Mikhailova N."/>
            <person name="Muyzer G."/>
            <person name="Woyke T."/>
        </authorList>
    </citation>
    <scope>NUCLEOTIDE SEQUENCE [LARGE SCALE GENOMIC DNA]</scope>
    <source>
        <strain evidence="2">ASO3-1</strain>
    </source>
</reference>
<dbReference type="Pfam" id="PF01797">
    <property type="entry name" value="Y1_Tnp"/>
    <property type="match status" value="1"/>
</dbReference>
<dbReference type="eggNOG" id="COG2197">
    <property type="taxonomic scope" value="Bacteria"/>
</dbReference>
<name>D6SK55_9BACT</name>
<dbReference type="EMBL" id="ACJN02000001">
    <property type="protein sequence ID" value="EFI36258.1"/>
    <property type="molecule type" value="Genomic_DNA"/>
</dbReference>
<keyword evidence="3" id="KW-1185">Reference proteome</keyword>
<accession>D6SK55</accession>
<dbReference type="SUPFAM" id="SSF143422">
    <property type="entry name" value="Transposase IS200-like"/>
    <property type="match status" value="1"/>
</dbReference>
<dbReference type="RefSeq" id="WP_008869377.1">
    <property type="nucleotide sequence ID" value="NZ_ACJN02000001.1"/>
</dbReference>
<dbReference type="AlphaFoldDB" id="D6SK55"/>
<evidence type="ECO:0000313" key="3">
    <source>
        <dbReference type="Proteomes" id="UP000005496"/>
    </source>
</evidence>
<dbReference type="GO" id="GO:0004803">
    <property type="term" value="F:transposase activity"/>
    <property type="evidence" value="ECO:0007669"/>
    <property type="project" value="InterPro"/>
</dbReference>
<dbReference type="PANTHER" id="PTHR34322:SF2">
    <property type="entry name" value="TRANSPOSASE IS200-LIKE DOMAIN-CONTAINING PROTEIN"/>
    <property type="match status" value="1"/>
</dbReference>
<organism evidence="2 3">
    <name type="scientific">Desulfonatronospira thiodismutans ASO3-1</name>
    <dbReference type="NCBI Taxonomy" id="555779"/>
    <lineage>
        <taxon>Bacteria</taxon>
        <taxon>Pseudomonadati</taxon>
        <taxon>Thermodesulfobacteriota</taxon>
        <taxon>Desulfovibrionia</taxon>
        <taxon>Desulfovibrionales</taxon>
        <taxon>Desulfonatronovibrionaceae</taxon>
        <taxon>Desulfonatronospira</taxon>
    </lineage>
</organism>
<dbReference type="PANTHER" id="PTHR34322">
    <property type="entry name" value="TRANSPOSASE, Y1_TNP DOMAIN-CONTAINING"/>
    <property type="match status" value="1"/>
</dbReference>
<evidence type="ECO:0000313" key="2">
    <source>
        <dbReference type="EMBL" id="EFI36258.1"/>
    </source>
</evidence>
<evidence type="ECO:0000259" key="1">
    <source>
        <dbReference type="SMART" id="SM01321"/>
    </source>
</evidence>